<accession>A0A9Q0FWV6</accession>
<keyword evidence="2" id="KW-1015">Disulfide bond</keyword>
<keyword evidence="5" id="KW-0472">Membrane</keyword>
<dbReference type="InterPro" id="IPR003609">
    <property type="entry name" value="Pan_app"/>
</dbReference>
<name>A0A9Q0FWV6_9ROSI</name>
<organism evidence="7 8">
    <name type="scientific">Turnera subulata</name>
    <dbReference type="NCBI Taxonomy" id="218843"/>
    <lineage>
        <taxon>Eukaryota</taxon>
        <taxon>Viridiplantae</taxon>
        <taxon>Streptophyta</taxon>
        <taxon>Embryophyta</taxon>
        <taxon>Tracheophyta</taxon>
        <taxon>Spermatophyta</taxon>
        <taxon>Magnoliopsida</taxon>
        <taxon>eudicotyledons</taxon>
        <taxon>Gunneridae</taxon>
        <taxon>Pentapetalae</taxon>
        <taxon>rosids</taxon>
        <taxon>fabids</taxon>
        <taxon>Malpighiales</taxon>
        <taxon>Passifloraceae</taxon>
        <taxon>Turnera</taxon>
    </lineage>
</organism>
<dbReference type="SUPFAM" id="SSF51110">
    <property type="entry name" value="alpha-D-mannose-specific plant lectins"/>
    <property type="match status" value="1"/>
</dbReference>
<feature type="region of interest" description="Disordered" evidence="4">
    <location>
        <begin position="483"/>
        <end position="506"/>
    </location>
</feature>
<sequence>MEKATINLVTRSHATQLLLIISTLFASTWSFNALEVTAQALLVGFKATPSHSVSSFHPLLSDSTGNFSLGFLRVNQTQLSLTVIHNPTLQPLWQASPTTTLFSWSEKTLLFFNGSLVLSDQHAGLFWSTATTNGDKVVLLNSSNLQILNTADPPGVVWQSFDFPTDTLVENQDFRSDMTLVSSNGVYSMRLGDDYMALYAKFQGNEEQIYWKHKALEAKAAVVEGNGPISARVNAAGYIGMYQNGSTTPVDVQPFNSFQRPINRFLLVRLEQDGNLKGYYWDGTNWDLDYQAISDMCQLPSPCGPYGLCRGSGCSCLDNTTQLLGWGQCYAGQPGDLCSGGGDDKPKIGNNFWVLRRKGVDLPYKELMDYKMATSLENCEGYCEGNCSCWGAVYNNASGFCYLVDYPIQTLLSVGDEGKMGYFKVGKSAEKKKNVGLAVGVGVGVGSVVILGLLGSVGLVGCKIWRTRGERRRGVKRVLEEDEGVSPGPYKNLGSPSFSSIEMSPR</sequence>
<evidence type="ECO:0000256" key="4">
    <source>
        <dbReference type="SAM" id="MobiDB-lite"/>
    </source>
</evidence>
<reference evidence="7" key="2">
    <citation type="journal article" date="2023" name="Plants (Basel)">
        <title>Annotation of the Turnera subulata (Passifloraceae) Draft Genome Reveals the S-Locus Evolved after the Divergence of Turneroideae from Passifloroideae in a Stepwise Manner.</title>
        <authorList>
            <person name="Henning P.M."/>
            <person name="Roalson E.H."/>
            <person name="Mir W."/>
            <person name="McCubbin A.G."/>
            <person name="Shore J.S."/>
        </authorList>
    </citation>
    <scope>NUCLEOTIDE SEQUENCE</scope>
    <source>
        <strain evidence="7">F60SS</strain>
    </source>
</reference>
<evidence type="ECO:0000313" key="8">
    <source>
        <dbReference type="Proteomes" id="UP001141552"/>
    </source>
</evidence>
<evidence type="ECO:0000259" key="6">
    <source>
        <dbReference type="PROSITE" id="PS50948"/>
    </source>
</evidence>
<proteinExistence type="predicted"/>
<evidence type="ECO:0000256" key="5">
    <source>
        <dbReference type="SAM" id="Phobius"/>
    </source>
</evidence>
<dbReference type="PANTHER" id="PTHR32444">
    <property type="entry name" value="BULB-TYPE LECTIN DOMAIN-CONTAINING PROTEIN"/>
    <property type="match status" value="1"/>
</dbReference>
<dbReference type="SMART" id="SM00108">
    <property type="entry name" value="B_lectin"/>
    <property type="match status" value="1"/>
</dbReference>
<comment type="caution">
    <text evidence="7">The sequence shown here is derived from an EMBL/GenBank/DDBJ whole genome shotgun (WGS) entry which is preliminary data.</text>
</comment>
<dbReference type="AlphaFoldDB" id="A0A9Q0FWV6"/>
<dbReference type="InterPro" id="IPR036426">
    <property type="entry name" value="Bulb-type_lectin_dom_sf"/>
</dbReference>
<keyword evidence="5" id="KW-0812">Transmembrane</keyword>
<reference evidence="7" key="1">
    <citation type="submission" date="2022-02" db="EMBL/GenBank/DDBJ databases">
        <authorList>
            <person name="Henning P.M."/>
            <person name="McCubbin A.G."/>
            <person name="Shore J.S."/>
        </authorList>
    </citation>
    <scope>NUCLEOTIDE SEQUENCE</scope>
    <source>
        <strain evidence="7">F60SS</strain>
        <tissue evidence="7">Leaves</tissue>
    </source>
</reference>
<keyword evidence="8" id="KW-1185">Reference proteome</keyword>
<evidence type="ECO:0000313" key="7">
    <source>
        <dbReference type="EMBL" id="KAJ4838130.1"/>
    </source>
</evidence>
<protein>
    <recommendedName>
        <fullName evidence="6">Apple domain-containing protein</fullName>
    </recommendedName>
</protein>
<keyword evidence="3" id="KW-0325">Glycoprotein</keyword>
<dbReference type="OrthoDB" id="590879at2759"/>
<feature type="compositionally biased region" description="Polar residues" evidence="4">
    <location>
        <begin position="494"/>
        <end position="506"/>
    </location>
</feature>
<dbReference type="PANTHER" id="PTHR32444:SF108">
    <property type="entry name" value="OS02G0527900 PROTEIN"/>
    <property type="match status" value="1"/>
</dbReference>
<dbReference type="Proteomes" id="UP001141552">
    <property type="component" value="Unassembled WGS sequence"/>
</dbReference>
<keyword evidence="1" id="KW-0732">Signal</keyword>
<dbReference type="Pfam" id="PF00024">
    <property type="entry name" value="PAN_1"/>
    <property type="match status" value="1"/>
</dbReference>
<dbReference type="Pfam" id="PF01453">
    <property type="entry name" value="B_lectin"/>
    <property type="match status" value="1"/>
</dbReference>
<dbReference type="EMBL" id="JAKUCV010003646">
    <property type="protein sequence ID" value="KAJ4838130.1"/>
    <property type="molecule type" value="Genomic_DNA"/>
</dbReference>
<dbReference type="Gene3D" id="2.90.10.30">
    <property type="match status" value="1"/>
</dbReference>
<keyword evidence="5" id="KW-1133">Transmembrane helix</keyword>
<feature type="transmembrane region" description="Helical" evidence="5">
    <location>
        <begin position="437"/>
        <end position="462"/>
    </location>
</feature>
<dbReference type="InterPro" id="IPR001480">
    <property type="entry name" value="Bulb-type_lectin_dom"/>
</dbReference>
<gene>
    <name evidence="7" type="ORF">Tsubulata_045321</name>
</gene>
<feature type="domain" description="Apple" evidence="6">
    <location>
        <begin position="338"/>
        <end position="427"/>
    </location>
</feature>
<evidence type="ECO:0000256" key="2">
    <source>
        <dbReference type="ARBA" id="ARBA00023157"/>
    </source>
</evidence>
<dbReference type="PROSITE" id="PS50948">
    <property type="entry name" value="PAN"/>
    <property type="match status" value="1"/>
</dbReference>
<evidence type="ECO:0000256" key="3">
    <source>
        <dbReference type="ARBA" id="ARBA00023180"/>
    </source>
</evidence>
<evidence type="ECO:0000256" key="1">
    <source>
        <dbReference type="ARBA" id="ARBA00022729"/>
    </source>
</evidence>